<protein>
    <submittedName>
        <fullName evidence="2">Uncharacterized protein</fullName>
    </submittedName>
</protein>
<dbReference type="HOGENOM" id="CLU_3047980_0_0_9"/>
<comment type="caution">
    <text evidence="2">The sequence shown here is derived from an EMBL/GenBank/DDBJ whole genome shotgun (WGS) entry which is preliminary data.</text>
</comment>
<organism evidence="2 3">
    <name type="scientific">Shuttleworthella satelles DSM 14600</name>
    <dbReference type="NCBI Taxonomy" id="626523"/>
    <lineage>
        <taxon>Bacteria</taxon>
        <taxon>Bacillati</taxon>
        <taxon>Bacillota</taxon>
        <taxon>Clostridia</taxon>
        <taxon>Lachnospirales</taxon>
        <taxon>Lachnospiraceae</taxon>
        <taxon>Shuttleworthella</taxon>
    </lineage>
</organism>
<dbReference type="AlphaFoldDB" id="C4G8W5"/>
<dbReference type="Proteomes" id="UP000003494">
    <property type="component" value="Unassembled WGS sequence"/>
</dbReference>
<evidence type="ECO:0000256" key="1">
    <source>
        <dbReference type="SAM" id="MobiDB-lite"/>
    </source>
</evidence>
<dbReference type="EMBL" id="ACIP02000001">
    <property type="protein sequence ID" value="EEP29062.1"/>
    <property type="molecule type" value="Genomic_DNA"/>
</dbReference>
<accession>C4G8W5</accession>
<evidence type="ECO:0000313" key="3">
    <source>
        <dbReference type="Proteomes" id="UP000003494"/>
    </source>
</evidence>
<gene>
    <name evidence="2" type="ORF">GCWU000342_00412</name>
</gene>
<sequence length="54" mass="6272">MKLKNYIPYSNRFHRLPGQIRIVHRDKALKQIRPATHTAADQKQAAQGNRSHIP</sequence>
<feature type="compositionally biased region" description="Polar residues" evidence="1">
    <location>
        <begin position="39"/>
        <end position="54"/>
    </location>
</feature>
<keyword evidence="3" id="KW-1185">Reference proteome</keyword>
<name>C4G8W5_9FIRM</name>
<reference evidence="2" key="1">
    <citation type="submission" date="2009-04" db="EMBL/GenBank/DDBJ databases">
        <authorList>
            <person name="Weinstock G."/>
            <person name="Sodergren E."/>
            <person name="Clifton S."/>
            <person name="Fulton L."/>
            <person name="Fulton B."/>
            <person name="Courtney L."/>
            <person name="Fronick C."/>
            <person name="Harrison M."/>
            <person name="Strong C."/>
            <person name="Farmer C."/>
            <person name="Delahaunty K."/>
            <person name="Markovic C."/>
            <person name="Hall O."/>
            <person name="Minx P."/>
            <person name="Tomlinson C."/>
            <person name="Mitreva M."/>
            <person name="Nelson J."/>
            <person name="Hou S."/>
            <person name="Wollam A."/>
            <person name="Pepin K.H."/>
            <person name="Johnson M."/>
            <person name="Bhonagiri V."/>
            <person name="Nash W.E."/>
            <person name="Warren W."/>
            <person name="Chinwalla A."/>
            <person name="Mardis E.R."/>
            <person name="Wilson R.K."/>
        </authorList>
    </citation>
    <scope>NUCLEOTIDE SEQUENCE [LARGE SCALE GENOMIC DNA]</scope>
    <source>
        <strain evidence="2">DSM 14600</strain>
    </source>
</reference>
<dbReference type="STRING" id="626523.GCWU000342_00412"/>
<proteinExistence type="predicted"/>
<feature type="region of interest" description="Disordered" evidence="1">
    <location>
        <begin position="35"/>
        <end position="54"/>
    </location>
</feature>
<evidence type="ECO:0000313" key="2">
    <source>
        <dbReference type="EMBL" id="EEP29062.1"/>
    </source>
</evidence>